<dbReference type="CDD" id="cd06260">
    <property type="entry name" value="DUF820-like"/>
    <property type="match status" value="1"/>
</dbReference>
<evidence type="ECO:0000313" key="3">
    <source>
        <dbReference type="Proteomes" id="UP000251891"/>
    </source>
</evidence>
<dbReference type="EMBL" id="QLYX01000013">
    <property type="protein sequence ID" value="RAY12346.1"/>
    <property type="molecule type" value="Genomic_DNA"/>
</dbReference>
<evidence type="ECO:0000313" key="2">
    <source>
        <dbReference type="EMBL" id="RAY12346.1"/>
    </source>
</evidence>
<dbReference type="SUPFAM" id="SSF52980">
    <property type="entry name" value="Restriction endonuclease-like"/>
    <property type="match status" value="1"/>
</dbReference>
<dbReference type="InterPro" id="IPR008538">
    <property type="entry name" value="Uma2"/>
</dbReference>
<dbReference type="Pfam" id="PF05685">
    <property type="entry name" value="Uma2"/>
    <property type="match status" value="1"/>
</dbReference>
<name>A0A365GZX5_9ACTN</name>
<gene>
    <name evidence="2" type="ORF">DPM19_24655</name>
</gene>
<feature type="domain" description="Putative restriction endonuclease" evidence="1">
    <location>
        <begin position="15"/>
        <end position="144"/>
    </location>
</feature>
<comment type="caution">
    <text evidence="2">The sequence shown here is derived from an EMBL/GenBank/DDBJ whole genome shotgun (WGS) entry which is preliminary data.</text>
</comment>
<evidence type="ECO:0000259" key="1">
    <source>
        <dbReference type="Pfam" id="PF05685"/>
    </source>
</evidence>
<organism evidence="2 3">
    <name type="scientific">Actinomadura craniellae</name>
    <dbReference type="NCBI Taxonomy" id="2231787"/>
    <lineage>
        <taxon>Bacteria</taxon>
        <taxon>Bacillati</taxon>
        <taxon>Actinomycetota</taxon>
        <taxon>Actinomycetes</taxon>
        <taxon>Streptosporangiales</taxon>
        <taxon>Thermomonosporaceae</taxon>
        <taxon>Actinomadura</taxon>
    </lineage>
</organism>
<dbReference type="InterPro" id="IPR011335">
    <property type="entry name" value="Restrct_endonuc-II-like"/>
</dbReference>
<reference evidence="2 3" key="1">
    <citation type="submission" date="2018-06" db="EMBL/GenBank/DDBJ databases">
        <title>Actinomadura craniellae sp. nov. isolated from marine sponge Craniella sp.</title>
        <authorList>
            <person name="Li L."/>
            <person name="Xu Q.H."/>
            <person name="Lin H.W."/>
            <person name="Lu Y.H."/>
        </authorList>
    </citation>
    <scope>NUCLEOTIDE SEQUENCE [LARGE SCALE GENOMIC DNA]</scope>
    <source>
        <strain evidence="2 3">LHW63021</strain>
    </source>
</reference>
<dbReference type="PANTHER" id="PTHR35400">
    <property type="entry name" value="SLR1083 PROTEIN"/>
    <property type="match status" value="1"/>
</dbReference>
<dbReference type="AlphaFoldDB" id="A0A365GZX5"/>
<keyword evidence="3" id="KW-1185">Reference proteome</keyword>
<accession>A0A365GZX5</accession>
<dbReference type="Gene3D" id="3.90.1570.10">
    <property type="entry name" value="tt1808, chain A"/>
    <property type="match status" value="1"/>
</dbReference>
<sequence length="188" mass="21390">MTALPDWMLSEITAEEYANLPEEVCRRIEIVDGRVLVSPSPTPLHNDVTSELRRAIKSQCPAEWQVTTETDVRMHEVPLHDRKPDVIVYSASVPRTRVPIPVTEVLLAIEVMSPGSIITDRIDKPAQYAHAGIPHFWRVEMDENGELVILTHQITPSSRRYEQTGEYRTLLKTETPFPLEIDVQSLLD</sequence>
<dbReference type="RefSeq" id="WP_111870402.1">
    <property type="nucleotide sequence ID" value="NZ_QLYX01000013.1"/>
</dbReference>
<dbReference type="InterPro" id="IPR012296">
    <property type="entry name" value="Nuclease_put_TT1808"/>
</dbReference>
<dbReference type="PANTHER" id="PTHR35400:SF3">
    <property type="entry name" value="SLL1072 PROTEIN"/>
    <property type="match status" value="1"/>
</dbReference>
<dbReference type="GO" id="GO:0004519">
    <property type="term" value="F:endonuclease activity"/>
    <property type="evidence" value="ECO:0007669"/>
    <property type="project" value="UniProtKB-KW"/>
</dbReference>
<dbReference type="OrthoDB" id="5524117at2"/>
<keyword evidence="2" id="KW-0378">Hydrolase</keyword>
<keyword evidence="2" id="KW-0540">Nuclease</keyword>
<proteinExistence type="predicted"/>
<dbReference type="Proteomes" id="UP000251891">
    <property type="component" value="Unassembled WGS sequence"/>
</dbReference>
<protein>
    <submittedName>
        <fullName evidence="2">Uma2 family endonuclease</fullName>
    </submittedName>
</protein>
<keyword evidence="2" id="KW-0255">Endonuclease</keyword>